<feature type="domain" description="Histidine kinase" evidence="10">
    <location>
        <begin position="603"/>
        <end position="802"/>
    </location>
</feature>
<dbReference type="InterPro" id="IPR035965">
    <property type="entry name" value="PAS-like_dom_sf"/>
</dbReference>
<dbReference type="SUPFAM" id="SSF47384">
    <property type="entry name" value="Homodimeric domain of signal transducing histidine kinase"/>
    <property type="match status" value="1"/>
</dbReference>
<dbReference type="InterPro" id="IPR042240">
    <property type="entry name" value="CHASE_sf"/>
</dbReference>
<dbReference type="InterPro" id="IPR003594">
    <property type="entry name" value="HATPase_dom"/>
</dbReference>
<dbReference type="InterPro" id="IPR003661">
    <property type="entry name" value="HisK_dim/P_dom"/>
</dbReference>
<comment type="catalytic activity">
    <reaction evidence="1">
        <text>ATP + protein L-histidine = ADP + protein N-phospho-L-histidine.</text>
        <dbReference type="EC" id="2.7.13.3"/>
    </reaction>
</comment>
<dbReference type="SUPFAM" id="SSF55785">
    <property type="entry name" value="PYP-like sensor domain (PAS domain)"/>
    <property type="match status" value="1"/>
</dbReference>
<keyword evidence="5 9" id="KW-0812">Transmembrane</keyword>
<dbReference type="SMART" id="SM01079">
    <property type="entry name" value="CHASE"/>
    <property type="match status" value="1"/>
</dbReference>
<evidence type="ECO:0000256" key="6">
    <source>
        <dbReference type="ARBA" id="ARBA00022989"/>
    </source>
</evidence>
<evidence type="ECO:0000256" key="7">
    <source>
        <dbReference type="ARBA" id="ARBA00023136"/>
    </source>
</evidence>
<keyword evidence="6 9" id="KW-1133">Transmembrane helix</keyword>
<dbReference type="CDD" id="cd00130">
    <property type="entry name" value="PAS"/>
    <property type="match status" value="1"/>
</dbReference>
<evidence type="ECO:0000256" key="4">
    <source>
        <dbReference type="ARBA" id="ARBA00022553"/>
    </source>
</evidence>
<evidence type="ECO:0000313" key="12">
    <source>
        <dbReference type="EMBL" id="MDT9002075.1"/>
    </source>
</evidence>
<dbReference type="Gene3D" id="3.30.565.10">
    <property type="entry name" value="Histidine kinase-like ATPase, C-terminal domain"/>
    <property type="match status" value="1"/>
</dbReference>
<dbReference type="PANTHER" id="PTHR43065:SF48">
    <property type="entry name" value="HISTIDINE KINASE"/>
    <property type="match status" value="1"/>
</dbReference>
<reference evidence="12" key="1">
    <citation type="submission" date="2023-09" db="EMBL/GenBank/DDBJ databases">
        <title>Paucibacter sp. APW11 Genome sequencing and assembly.</title>
        <authorList>
            <person name="Kim I."/>
        </authorList>
    </citation>
    <scope>NUCLEOTIDE SEQUENCE</scope>
    <source>
        <strain evidence="12">APW11</strain>
    </source>
</reference>
<proteinExistence type="predicted"/>
<gene>
    <name evidence="12" type="ORF">RQP53_22545</name>
</gene>
<dbReference type="Pfam" id="PF02518">
    <property type="entry name" value="HATPase_c"/>
    <property type="match status" value="1"/>
</dbReference>
<feature type="domain" description="CHASE" evidence="11">
    <location>
        <begin position="62"/>
        <end position="290"/>
    </location>
</feature>
<evidence type="ECO:0000256" key="8">
    <source>
        <dbReference type="SAM" id="Coils"/>
    </source>
</evidence>
<dbReference type="PRINTS" id="PR00344">
    <property type="entry name" value="BCTRLSENSOR"/>
</dbReference>
<comment type="subcellular location">
    <subcellularLocation>
        <location evidence="2">Membrane</location>
    </subcellularLocation>
</comment>
<dbReference type="PANTHER" id="PTHR43065">
    <property type="entry name" value="SENSOR HISTIDINE KINASE"/>
    <property type="match status" value="1"/>
</dbReference>
<dbReference type="SMART" id="SM00387">
    <property type="entry name" value="HATPase_c"/>
    <property type="match status" value="1"/>
</dbReference>
<dbReference type="EC" id="2.7.13.3" evidence="3"/>
<dbReference type="InterPro" id="IPR004358">
    <property type="entry name" value="Sig_transdc_His_kin-like_C"/>
</dbReference>
<keyword evidence="8" id="KW-0175">Coiled coil</keyword>
<evidence type="ECO:0000256" key="3">
    <source>
        <dbReference type="ARBA" id="ARBA00012438"/>
    </source>
</evidence>
<feature type="transmembrane region" description="Helical" evidence="9">
    <location>
        <begin position="307"/>
        <end position="328"/>
    </location>
</feature>
<dbReference type="Gene3D" id="3.30.450.350">
    <property type="entry name" value="CHASE domain"/>
    <property type="match status" value="1"/>
</dbReference>
<dbReference type="InterPro" id="IPR005467">
    <property type="entry name" value="His_kinase_dom"/>
</dbReference>
<dbReference type="CDD" id="cd00082">
    <property type="entry name" value="HisKA"/>
    <property type="match status" value="1"/>
</dbReference>
<dbReference type="NCBIfam" id="TIGR00229">
    <property type="entry name" value="sensory_box"/>
    <property type="match status" value="1"/>
</dbReference>
<feature type="coiled-coil region" evidence="8">
    <location>
        <begin position="459"/>
        <end position="489"/>
    </location>
</feature>
<dbReference type="Proteomes" id="UP001246372">
    <property type="component" value="Unassembled WGS sequence"/>
</dbReference>
<organism evidence="12 13">
    <name type="scientific">Roseateles aquae</name>
    <dbReference type="NCBI Taxonomy" id="3077235"/>
    <lineage>
        <taxon>Bacteria</taxon>
        <taxon>Pseudomonadati</taxon>
        <taxon>Pseudomonadota</taxon>
        <taxon>Betaproteobacteria</taxon>
        <taxon>Burkholderiales</taxon>
        <taxon>Sphaerotilaceae</taxon>
        <taxon>Roseateles</taxon>
    </lineage>
</organism>
<dbReference type="InterPro" id="IPR000014">
    <property type="entry name" value="PAS"/>
</dbReference>
<dbReference type="InterPro" id="IPR036097">
    <property type="entry name" value="HisK_dim/P_sf"/>
</dbReference>
<dbReference type="InterPro" id="IPR006189">
    <property type="entry name" value="CHASE_dom"/>
</dbReference>
<sequence length="816" mass="88404">MLLAFAGVLAVAGVIAALVAQAQQRQLEQRFAQDSQHLVSQMEGRLQSHFEALRAVVGLFAVQPELNRLQFQRFLTELQLQQHHSGFQAVQFVRAVNAGQRQAFVARVRADRSVSSDGFPSFAIHPEQAHELHYVIEYTEPMQGNQRAFGLDLASLPAHLRALELGRDSGLPVATEPIKLVQDPSGSAGFVVRQPIYHAGARLDTLAERRAALLGFAALVYRVDDLVREAIDAQLLPAMRVRIHDSGYASEARGTAPAKLLFDSAPAAIARTGLSATASLSVGERRWDFQFEALPGPRYQSDAARPLIILGAGLLTALLAAALVSGWASRRALAAQLAQTLADLSAIFNSAAVGIEFVKDRRILACNVGLAEMLGHHPEELVGASTRVLYENDQIFENAGRIAYAAIAEHQRWIGEVEWVHKDGHKIPCRLHGSLLVPGQPELGSIWVSYDITAQKQADAALQTSLHQAEQALQELKTAQAQLIQHEKLASLGQLVANVAHEINTPIGAIRSSSSNLTEALAHCLAGLPPLLQQLEPEMQQLFIALTQQAPQAQAPLSTREERARVRELGDALSEAGVAAPRQSAAVLVQLGLQRLRPELLPLLRHPLREQLLSQAEAVATLTRSASNIGMAVDRVSKIVFALKRFSRAEVSGQLQPTDLRESLETVLTLYQNQLRQAVELVRDYEDGLPPLPCLPDELHQVWSNLIHNALQAMEHRGRLGVRLRRQDGFAVVSISDSGCGIAPELRARIFEPFFTTKAAGEGSGLGLDIVKRIVDKHGGHIELDSAPGQGSCFSVWLPYPAAAAIVSASAGAAPG</sequence>
<evidence type="ECO:0000256" key="5">
    <source>
        <dbReference type="ARBA" id="ARBA00022692"/>
    </source>
</evidence>
<dbReference type="Pfam" id="PF03924">
    <property type="entry name" value="CHASE"/>
    <property type="match status" value="1"/>
</dbReference>
<name>A0ABU3PI22_9BURK</name>
<protein>
    <recommendedName>
        <fullName evidence="3">histidine kinase</fullName>
        <ecNumber evidence="3">2.7.13.3</ecNumber>
    </recommendedName>
</protein>
<dbReference type="SUPFAM" id="SSF55874">
    <property type="entry name" value="ATPase domain of HSP90 chaperone/DNA topoisomerase II/histidine kinase"/>
    <property type="match status" value="1"/>
</dbReference>
<dbReference type="Pfam" id="PF13426">
    <property type="entry name" value="PAS_9"/>
    <property type="match status" value="1"/>
</dbReference>
<evidence type="ECO:0000259" key="10">
    <source>
        <dbReference type="PROSITE" id="PS50109"/>
    </source>
</evidence>
<keyword evidence="4" id="KW-0597">Phosphoprotein</keyword>
<dbReference type="RefSeq" id="WP_315652957.1">
    <property type="nucleotide sequence ID" value="NZ_JAVXZY010000012.1"/>
</dbReference>
<evidence type="ECO:0000256" key="1">
    <source>
        <dbReference type="ARBA" id="ARBA00000085"/>
    </source>
</evidence>
<dbReference type="PROSITE" id="PS50109">
    <property type="entry name" value="HIS_KIN"/>
    <property type="match status" value="1"/>
</dbReference>
<dbReference type="EMBL" id="JAVXZY010000012">
    <property type="protein sequence ID" value="MDT9002075.1"/>
    <property type="molecule type" value="Genomic_DNA"/>
</dbReference>
<dbReference type="Gene3D" id="3.30.450.20">
    <property type="entry name" value="PAS domain"/>
    <property type="match status" value="1"/>
</dbReference>
<dbReference type="InterPro" id="IPR036890">
    <property type="entry name" value="HATPase_C_sf"/>
</dbReference>
<keyword evidence="7 9" id="KW-0472">Membrane</keyword>
<accession>A0ABU3PI22</accession>
<comment type="caution">
    <text evidence="12">The sequence shown here is derived from an EMBL/GenBank/DDBJ whole genome shotgun (WGS) entry which is preliminary data.</text>
</comment>
<keyword evidence="13" id="KW-1185">Reference proteome</keyword>
<evidence type="ECO:0000256" key="9">
    <source>
        <dbReference type="SAM" id="Phobius"/>
    </source>
</evidence>
<evidence type="ECO:0000313" key="13">
    <source>
        <dbReference type="Proteomes" id="UP001246372"/>
    </source>
</evidence>
<dbReference type="Gene3D" id="1.10.287.130">
    <property type="match status" value="1"/>
</dbReference>
<evidence type="ECO:0000259" key="11">
    <source>
        <dbReference type="PROSITE" id="PS50839"/>
    </source>
</evidence>
<dbReference type="PROSITE" id="PS50839">
    <property type="entry name" value="CHASE"/>
    <property type="match status" value="1"/>
</dbReference>
<evidence type="ECO:0000256" key="2">
    <source>
        <dbReference type="ARBA" id="ARBA00004370"/>
    </source>
</evidence>